<dbReference type="PROSITE" id="PS50850">
    <property type="entry name" value="MFS"/>
    <property type="match status" value="1"/>
</dbReference>
<evidence type="ECO:0000313" key="8">
    <source>
        <dbReference type="Proteomes" id="UP000199409"/>
    </source>
</evidence>
<feature type="domain" description="Major facilitator superfamily (MFS) profile" evidence="6">
    <location>
        <begin position="33"/>
        <end position="412"/>
    </location>
</feature>
<feature type="transmembrane region" description="Helical" evidence="5">
    <location>
        <begin position="70"/>
        <end position="87"/>
    </location>
</feature>
<protein>
    <submittedName>
        <fullName evidence="7">Predicted arabinose efflux permease, MFS family</fullName>
    </submittedName>
</protein>
<feature type="transmembrane region" description="Helical" evidence="5">
    <location>
        <begin position="238"/>
        <end position="258"/>
    </location>
</feature>
<evidence type="ECO:0000256" key="1">
    <source>
        <dbReference type="ARBA" id="ARBA00022692"/>
    </source>
</evidence>
<feature type="transmembrane region" description="Helical" evidence="5">
    <location>
        <begin position="270"/>
        <end position="288"/>
    </location>
</feature>
<reference evidence="7 8" key="1">
    <citation type="submission" date="2016-10" db="EMBL/GenBank/DDBJ databases">
        <authorList>
            <person name="de Groot N.N."/>
        </authorList>
    </citation>
    <scope>NUCLEOTIDE SEQUENCE [LARGE SCALE GENOMIC DNA]</scope>
    <source>
        <strain evidence="7 8">DSM 7343</strain>
    </source>
</reference>
<dbReference type="Gene3D" id="1.20.1250.20">
    <property type="entry name" value="MFS general substrate transporter like domains"/>
    <property type="match status" value="1"/>
</dbReference>
<dbReference type="AlphaFoldDB" id="A0A1H4DSL0"/>
<keyword evidence="8" id="KW-1185">Reference proteome</keyword>
<dbReference type="PANTHER" id="PTHR42910">
    <property type="entry name" value="TRANSPORTER SCO4007-RELATED"/>
    <property type="match status" value="1"/>
</dbReference>
<evidence type="ECO:0000259" key="6">
    <source>
        <dbReference type="PROSITE" id="PS50850"/>
    </source>
</evidence>
<feature type="transmembrane region" description="Helical" evidence="5">
    <location>
        <begin position="99"/>
        <end position="117"/>
    </location>
</feature>
<feature type="transmembrane region" description="Helical" evidence="5">
    <location>
        <begin position="300"/>
        <end position="318"/>
    </location>
</feature>
<feature type="transmembrane region" description="Helical" evidence="5">
    <location>
        <begin position="360"/>
        <end position="380"/>
    </location>
</feature>
<organism evidence="7 8">
    <name type="scientific">Desulfuromusa kysingii</name>
    <dbReference type="NCBI Taxonomy" id="37625"/>
    <lineage>
        <taxon>Bacteria</taxon>
        <taxon>Pseudomonadati</taxon>
        <taxon>Thermodesulfobacteriota</taxon>
        <taxon>Desulfuromonadia</taxon>
        <taxon>Desulfuromonadales</taxon>
        <taxon>Geopsychrobacteraceae</taxon>
        <taxon>Desulfuromusa</taxon>
    </lineage>
</organism>
<evidence type="ECO:0000313" key="7">
    <source>
        <dbReference type="EMBL" id="SEA75765.1"/>
    </source>
</evidence>
<feature type="region of interest" description="Disordered" evidence="4">
    <location>
        <begin position="1"/>
        <end position="24"/>
    </location>
</feature>
<dbReference type="InterPro" id="IPR011701">
    <property type="entry name" value="MFS"/>
</dbReference>
<dbReference type="GO" id="GO:0022857">
    <property type="term" value="F:transmembrane transporter activity"/>
    <property type="evidence" value="ECO:0007669"/>
    <property type="project" value="InterPro"/>
</dbReference>
<proteinExistence type="predicted"/>
<gene>
    <name evidence="7" type="ORF">SAMN05660420_03097</name>
</gene>
<feature type="transmembrane region" description="Helical" evidence="5">
    <location>
        <begin position="123"/>
        <end position="149"/>
    </location>
</feature>
<feature type="transmembrane region" description="Helical" evidence="5">
    <location>
        <begin position="186"/>
        <end position="206"/>
    </location>
</feature>
<keyword evidence="1 5" id="KW-0812">Transmembrane</keyword>
<dbReference type="InterPro" id="IPR020846">
    <property type="entry name" value="MFS_dom"/>
</dbReference>
<feature type="transmembrane region" description="Helical" evidence="5">
    <location>
        <begin position="156"/>
        <end position="174"/>
    </location>
</feature>
<accession>A0A1H4DSL0</accession>
<dbReference type="PANTHER" id="PTHR42910:SF1">
    <property type="entry name" value="MAJOR FACILITATOR SUPERFAMILY (MFS) PROFILE DOMAIN-CONTAINING PROTEIN"/>
    <property type="match status" value="1"/>
</dbReference>
<feature type="transmembrane region" description="Helical" evidence="5">
    <location>
        <begin position="32"/>
        <end position="50"/>
    </location>
</feature>
<dbReference type="CDD" id="cd17324">
    <property type="entry name" value="MFS_NepI_like"/>
    <property type="match status" value="1"/>
</dbReference>
<keyword evidence="3 5" id="KW-0472">Membrane</keyword>
<dbReference type="SUPFAM" id="SSF103473">
    <property type="entry name" value="MFS general substrate transporter"/>
    <property type="match status" value="1"/>
</dbReference>
<dbReference type="Proteomes" id="UP000199409">
    <property type="component" value="Unassembled WGS sequence"/>
</dbReference>
<dbReference type="Pfam" id="PF07690">
    <property type="entry name" value="MFS_1"/>
    <property type="match status" value="1"/>
</dbReference>
<evidence type="ECO:0000256" key="5">
    <source>
        <dbReference type="SAM" id="Phobius"/>
    </source>
</evidence>
<sequence length="413" mass="43661">MSHGGETNLTIQPGDNNSHPSTKTPPLKPGNVLVYVMAVACGVAVANLYYAQPLLHTLAQQFGISEGTTGLIVTMTQLGYVIGLALIVPLGDLFERRRLITVVSAGTAVALAGAAISPGIGSFLMACLGIGFTAVVAQVLVPFAAVLAADGQRGAVIGRVMSGLLLGILLARTISGFIADVYGWRAVFWIATVSMIVQSIVLWRMLPQSRGGTRLSYPALIGSVFLLFREEPLLRRRIVYGTLGFAAFSVFWTSLAFLLARPPYSYSDSVIGLFGVVGAAGALSASLAGHFHDRGSTRPATGVLLALVVIAFVIMGVYSTHLTAIIIGVVLLDIGQQGTHILNQSVIYTLNHEARSRITTAYMTCFFFGGVIGSASSGYVFEFGGWVGVSWLGGMFGGLAFIYWLTELKTCRG</sequence>
<dbReference type="OrthoDB" id="9815356at2"/>
<dbReference type="STRING" id="37625.SAMN05660420_03097"/>
<name>A0A1H4DSL0_9BACT</name>
<dbReference type="InterPro" id="IPR036259">
    <property type="entry name" value="MFS_trans_sf"/>
</dbReference>
<dbReference type="EMBL" id="FNQN01000011">
    <property type="protein sequence ID" value="SEA75765.1"/>
    <property type="molecule type" value="Genomic_DNA"/>
</dbReference>
<evidence type="ECO:0000256" key="3">
    <source>
        <dbReference type="ARBA" id="ARBA00023136"/>
    </source>
</evidence>
<evidence type="ECO:0000256" key="2">
    <source>
        <dbReference type="ARBA" id="ARBA00022989"/>
    </source>
</evidence>
<evidence type="ECO:0000256" key="4">
    <source>
        <dbReference type="SAM" id="MobiDB-lite"/>
    </source>
</evidence>
<keyword evidence="2 5" id="KW-1133">Transmembrane helix</keyword>
<feature type="transmembrane region" description="Helical" evidence="5">
    <location>
        <begin position="386"/>
        <end position="405"/>
    </location>
</feature>